<dbReference type="Gene3D" id="2.70.150.10">
    <property type="entry name" value="Calcium-transporting ATPase, cytoplasmic transduction domain A"/>
    <property type="match status" value="1"/>
</dbReference>
<protein>
    <recommendedName>
        <fullName evidence="11">Cation-transporting P-type ATPase B</fullName>
    </recommendedName>
</protein>
<comment type="subcellular location">
    <subcellularLocation>
        <location evidence="1">Cell membrane</location>
        <topology evidence="1">Multi-pass membrane protein</topology>
    </subcellularLocation>
</comment>
<evidence type="ECO:0000313" key="15">
    <source>
        <dbReference type="EMBL" id="GAC67044.1"/>
    </source>
</evidence>
<dbReference type="SFLD" id="SFLDF00027">
    <property type="entry name" value="p-type_atpase"/>
    <property type="match status" value="1"/>
</dbReference>
<dbReference type="SFLD" id="SFLDS00003">
    <property type="entry name" value="Haloacid_Dehalogenase"/>
    <property type="match status" value="1"/>
</dbReference>
<keyword evidence="8 12" id="KW-1133">Transmembrane helix</keyword>
<comment type="caution">
    <text evidence="15">The sequence shown here is derived from an EMBL/GenBank/DDBJ whole genome shotgun (WGS) entry which is preliminary data.</text>
</comment>
<keyword evidence="16" id="KW-1185">Reference proteome</keyword>
<dbReference type="InterPro" id="IPR018303">
    <property type="entry name" value="ATPase_P-typ_P_site"/>
</dbReference>
<dbReference type="Pfam" id="PF00122">
    <property type="entry name" value="E1-E2_ATPase"/>
    <property type="match status" value="1"/>
</dbReference>
<reference evidence="15 16" key="1">
    <citation type="submission" date="2013-01" db="EMBL/GenBank/DDBJ databases">
        <title>Whole genome shotgun sequence of Gordonia soli NBRC 108243.</title>
        <authorList>
            <person name="Isaki-Nakamura S."/>
            <person name="Hosoyama A."/>
            <person name="Tsuchikane K."/>
            <person name="Ando Y."/>
            <person name="Baba S."/>
            <person name="Ohji S."/>
            <person name="Hamada M."/>
            <person name="Tamura T."/>
            <person name="Yamazoe A."/>
            <person name="Yamazaki S."/>
            <person name="Fujita N."/>
        </authorList>
    </citation>
    <scope>NUCLEOTIDE SEQUENCE [LARGE SCALE GENOMIC DNA]</scope>
    <source>
        <strain evidence="15 16">NBRC 108243</strain>
    </source>
</reference>
<dbReference type="SUPFAM" id="SSF81665">
    <property type="entry name" value="Calcium ATPase, transmembrane domain M"/>
    <property type="match status" value="1"/>
</dbReference>
<keyword evidence="5 12" id="KW-0547">Nucleotide-binding</keyword>
<feature type="transmembrane region" description="Helical" evidence="12">
    <location>
        <begin position="205"/>
        <end position="225"/>
    </location>
</feature>
<evidence type="ECO:0000256" key="11">
    <source>
        <dbReference type="ARBA" id="ARBA00074171"/>
    </source>
</evidence>
<dbReference type="NCBIfam" id="TIGR01525">
    <property type="entry name" value="ATPase-IB_hvy"/>
    <property type="match status" value="1"/>
</dbReference>
<dbReference type="Pfam" id="PF00403">
    <property type="entry name" value="HMA"/>
    <property type="match status" value="1"/>
</dbReference>
<keyword evidence="7" id="KW-1278">Translocase</keyword>
<dbReference type="Pfam" id="PF00702">
    <property type="entry name" value="Hydrolase"/>
    <property type="match status" value="1"/>
</dbReference>
<comment type="similarity">
    <text evidence="2 12">Belongs to the cation transport ATPase (P-type) (TC 3.A.3) family. Type IB subfamily.</text>
</comment>
<dbReference type="Proteomes" id="UP000011666">
    <property type="component" value="Unassembled WGS sequence"/>
</dbReference>
<dbReference type="InterPro" id="IPR017969">
    <property type="entry name" value="Heavy-metal-associated_CS"/>
</dbReference>
<keyword evidence="6 12" id="KW-0067">ATP-binding</keyword>
<evidence type="ECO:0000256" key="9">
    <source>
        <dbReference type="ARBA" id="ARBA00023136"/>
    </source>
</evidence>
<dbReference type="GO" id="GO:0043682">
    <property type="term" value="F:P-type divalent copper transporter activity"/>
    <property type="evidence" value="ECO:0007669"/>
    <property type="project" value="TreeGrafter"/>
</dbReference>
<dbReference type="PROSITE" id="PS50846">
    <property type="entry name" value="HMA_2"/>
    <property type="match status" value="1"/>
</dbReference>
<feature type="transmembrane region" description="Helical" evidence="12">
    <location>
        <begin position="164"/>
        <end position="185"/>
    </location>
</feature>
<dbReference type="InterPro" id="IPR044492">
    <property type="entry name" value="P_typ_ATPase_HD_dom"/>
</dbReference>
<dbReference type="FunFam" id="3.30.70.100:FF:000005">
    <property type="entry name" value="Copper-exporting P-type ATPase A"/>
    <property type="match status" value="1"/>
</dbReference>
<dbReference type="InterPro" id="IPR036412">
    <property type="entry name" value="HAD-like_sf"/>
</dbReference>
<dbReference type="FunFam" id="2.70.150.10:FF:000002">
    <property type="entry name" value="Copper-transporting ATPase 1, putative"/>
    <property type="match status" value="1"/>
</dbReference>
<dbReference type="Gene3D" id="3.40.1110.10">
    <property type="entry name" value="Calcium-transporting ATPase, cytoplasmic domain N"/>
    <property type="match status" value="1"/>
</dbReference>
<dbReference type="NCBIfam" id="TIGR01511">
    <property type="entry name" value="ATPase-IB1_Cu"/>
    <property type="match status" value="1"/>
</dbReference>
<dbReference type="PANTHER" id="PTHR43520">
    <property type="entry name" value="ATP7, ISOFORM B"/>
    <property type="match status" value="1"/>
</dbReference>
<dbReference type="InterPro" id="IPR006121">
    <property type="entry name" value="HMA_dom"/>
</dbReference>
<feature type="region of interest" description="Disordered" evidence="13">
    <location>
        <begin position="70"/>
        <end position="93"/>
    </location>
</feature>
<gene>
    <name evidence="15" type="primary">copA</name>
    <name evidence="15" type="ORF">GS4_05_02570</name>
</gene>
<dbReference type="InterPro" id="IPR023298">
    <property type="entry name" value="ATPase_P-typ_TM_dom_sf"/>
</dbReference>
<evidence type="ECO:0000256" key="3">
    <source>
        <dbReference type="ARBA" id="ARBA00022692"/>
    </source>
</evidence>
<dbReference type="SUPFAM" id="SSF81653">
    <property type="entry name" value="Calcium ATPase, transduction domain A"/>
    <property type="match status" value="1"/>
</dbReference>
<accession>M0QF13</accession>
<dbReference type="PRINTS" id="PR00941">
    <property type="entry name" value="CDATPASE"/>
</dbReference>
<dbReference type="OrthoDB" id="7059309at2"/>
<keyword evidence="12" id="KW-1003">Cell membrane</keyword>
<evidence type="ECO:0000256" key="4">
    <source>
        <dbReference type="ARBA" id="ARBA00022723"/>
    </source>
</evidence>
<dbReference type="RefSeq" id="WP_007617814.1">
    <property type="nucleotide sequence ID" value="NZ_BANX01000005.1"/>
</dbReference>
<dbReference type="PRINTS" id="PR00119">
    <property type="entry name" value="CATATPASE"/>
</dbReference>
<feature type="transmembrane region" description="Helical" evidence="12">
    <location>
        <begin position="729"/>
        <end position="746"/>
    </location>
</feature>
<dbReference type="InterPro" id="IPR059000">
    <property type="entry name" value="ATPase_P-type_domA"/>
</dbReference>
<evidence type="ECO:0000256" key="5">
    <source>
        <dbReference type="ARBA" id="ARBA00022741"/>
    </source>
</evidence>
<evidence type="ECO:0000256" key="6">
    <source>
        <dbReference type="ARBA" id="ARBA00022840"/>
    </source>
</evidence>
<evidence type="ECO:0000256" key="13">
    <source>
        <dbReference type="SAM" id="MobiDB-lite"/>
    </source>
</evidence>
<dbReference type="InterPro" id="IPR027256">
    <property type="entry name" value="P-typ_ATPase_IB"/>
</dbReference>
<dbReference type="Gene3D" id="3.40.50.1000">
    <property type="entry name" value="HAD superfamily/HAD-like"/>
    <property type="match status" value="1"/>
</dbReference>
<feature type="transmembrane region" description="Helical" evidence="12">
    <location>
        <begin position="392"/>
        <end position="415"/>
    </location>
</feature>
<dbReference type="InterPro" id="IPR023214">
    <property type="entry name" value="HAD_sf"/>
</dbReference>
<dbReference type="EMBL" id="BANX01000005">
    <property type="protein sequence ID" value="GAC67044.1"/>
    <property type="molecule type" value="Genomic_DNA"/>
</dbReference>
<name>M0QF13_9ACTN</name>
<dbReference type="GO" id="GO:0005507">
    <property type="term" value="F:copper ion binding"/>
    <property type="evidence" value="ECO:0007669"/>
    <property type="project" value="TreeGrafter"/>
</dbReference>
<dbReference type="InterPro" id="IPR023299">
    <property type="entry name" value="ATPase_P-typ_cyto_dom_N"/>
</dbReference>
<dbReference type="GO" id="GO:0005524">
    <property type="term" value="F:ATP binding"/>
    <property type="evidence" value="ECO:0007669"/>
    <property type="project" value="UniProtKB-UniRule"/>
</dbReference>
<evidence type="ECO:0000313" key="16">
    <source>
        <dbReference type="Proteomes" id="UP000011666"/>
    </source>
</evidence>
<dbReference type="InterPro" id="IPR001757">
    <property type="entry name" value="P_typ_ATPase"/>
</dbReference>
<dbReference type="PANTHER" id="PTHR43520:SF8">
    <property type="entry name" value="P-TYPE CU(+) TRANSPORTER"/>
    <property type="match status" value="1"/>
</dbReference>
<dbReference type="NCBIfam" id="TIGR01494">
    <property type="entry name" value="ATPase_P-type"/>
    <property type="match status" value="1"/>
</dbReference>
<feature type="transmembrane region" description="Helical" evidence="12">
    <location>
        <begin position="359"/>
        <end position="380"/>
    </location>
</feature>
<sequence length="756" mass="77690">MTVDTQSIDFDIGGMTCASCANRIERKLNKLDGVTASVNYATEQAHVRFPDAIDTDTLVGVVRDAGYAATPVPDPTASGDPEGANGAASTDSDPEVEALRQRLIVSAVLSVPVIVLAMVPPWQFTYWQWLSLTLAAPVVVWGGLPFHRAAWVNLRHGATTMDTLVSVGTLAAFGWSLYALFLGTAGTPGLRHGFDLIPQRSDGTAHIYLEAAAGVTTFLLAGRYFEKRSKRRAGEALRALLDVGAKDVAVRRDGGEVRIPVGELVVGDEFVVRPGEKIATDGVIVSGASAVDASMITGESVPVEVTAGDEVIGATVNSNGRLVVRATKVGADTALAQMARLVAAAQSGKADAQRLADRISAFFVPAVITVAIATLGFWLGSGSAAGGSGGGVTLAFTAAVAVLIIACPCALGLATPTALMVGTGRGAQLGILLRGPEILETTRRVDTIVLDKTGTVTTGEMSVRSVHAADGQDRDRVLRMAAAVEAASEHPVGSAIVAAARAAADADLLDVEEFRSTRGAGVSGTVDGTEVSVGRPESPDSLPAELAEALTAAHADGATAVVVALDGKPAGLIVVADEVKATSAEAIAELREMGLNPVLLTGDNRAAADRVAREVGIETVIADVRPEGKVDAITELRSAGKSVAMVGDGVNDAAALATADLGIAMGTGSDVAIEAADVTVVSGDLLAVVDAVRLARRTLSTIKGNLFWAFAYNVAALPLAAAALLNPMIAGAAMALSSVFVVANSLRLRRFRPRRR</sequence>
<evidence type="ECO:0000256" key="7">
    <source>
        <dbReference type="ARBA" id="ARBA00022967"/>
    </source>
</evidence>
<dbReference type="eggNOG" id="COG2217">
    <property type="taxonomic scope" value="Bacteria"/>
</dbReference>
<dbReference type="CDD" id="cd02094">
    <property type="entry name" value="P-type_ATPase_Cu-like"/>
    <property type="match status" value="1"/>
</dbReference>
<keyword evidence="9 12" id="KW-0472">Membrane</keyword>
<keyword evidence="4 12" id="KW-0479">Metal-binding</keyword>
<evidence type="ECO:0000256" key="10">
    <source>
        <dbReference type="ARBA" id="ARBA00049360"/>
    </source>
</evidence>
<dbReference type="InterPro" id="IPR036163">
    <property type="entry name" value="HMA_dom_sf"/>
</dbReference>
<evidence type="ECO:0000256" key="1">
    <source>
        <dbReference type="ARBA" id="ARBA00004651"/>
    </source>
</evidence>
<dbReference type="GO" id="GO:0016887">
    <property type="term" value="F:ATP hydrolysis activity"/>
    <property type="evidence" value="ECO:0007669"/>
    <property type="project" value="InterPro"/>
</dbReference>
<keyword evidence="3 12" id="KW-0812">Transmembrane</keyword>
<feature type="transmembrane region" description="Helical" evidence="12">
    <location>
        <begin position="103"/>
        <end position="120"/>
    </location>
</feature>
<dbReference type="SUPFAM" id="SSF55008">
    <property type="entry name" value="HMA, heavy metal-associated domain"/>
    <property type="match status" value="1"/>
</dbReference>
<feature type="transmembrane region" description="Helical" evidence="12">
    <location>
        <begin position="126"/>
        <end position="144"/>
    </location>
</feature>
<dbReference type="SFLD" id="SFLDG00002">
    <property type="entry name" value="C1.7:_P-type_atpase_like"/>
    <property type="match status" value="1"/>
</dbReference>
<evidence type="ECO:0000256" key="8">
    <source>
        <dbReference type="ARBA" id="ARBA00022989"/>
    </source>
</evidence>
<dbReference type="GO" id="GO:0005886">
    <property type="term" value="C:plasma membrane"/>
    <property type="evidence" value="ECO:0007669"/>
    <property type="project" value="UniProtKB-SubCell"/>
</dbReference>
<dbReference type="PROSITE" id="PS01047">
    <property type="entry name" value="HMA_1"/>
    <property type="match status" value="1"/>
</dbReference>
<dbReference type="CDD" id="cd00371">
    <property type="entry name" value="HMA"/>
    <property type="match status" value="1"/>
</dbReference>
<evidence type="ECO:0000256" key="2">
    <source>
        <dbReference type="ARBA" id="ARBA00006024"/>
    </source>
</evidence>
<dbReference type="GO" id="GO:0055070">
    <property type="term" value="P:copper ion homeostasis"/>
    <property type="evidence" value="ECO:0007669"/>
    <property type="project" value="TreeGrafter"/>
</dbReference>
<organism evidence="15 16">
    <name type="scientific">Gordonia soli NBRC 108243</name>
    <dbReference type="NCBI Taxonomy" id="1223545"/>
    <lineage>
        <taxon>Bacteria</taxon>
        <taxon>Bacillati</taxon>
        <taxon>Actinomycetota</taxon>
        <taxon>Actinomycetes</taxon>
        <taxon>Mycobacteriales</taxon>
        <taxon>Gordoniaceae</taxon>
        <taxon>Gordonia</taxon>
    </lineage>
</organism>
<evidence type="ECO:0000256" key="12">
    <source>
        <dbReference type="RuleBase" id="RU362081"/>
    </source>
</evidence>
<dbReference type="AlphaFoldDB" id="M0QF13"/>
<dbReference type="PROSITE" id="PS00154">
    <property type="entry name" value="ATPASE_E1_E2"/>
    <property type="match status" value="1"/>
</dbReference>
<dbReference type="SUPFAM" id="SSF56784">
    <property type="entry name" value="HAD-like"/>
    <property type="match status" value="1"/>
</dbReference>
<dbReference type="STRING" id="1223545.GS4_05_02570"/>
<feature type="transmembrane region" description="Helical" evidence="12">
    <location>
        <begin position="706"/>
        <end position="723"/>
    </location>
</feature>
<proteinExistence type="inferred from homology"/>
<dbReference type="InterPro" id="IPR008250">
    <property type="entry name" value="ATPase_P-typ_transduc_dom_A_sf"/>
</dbReference>
<evidence type="ECO:0000259" key="14">
    <source>
        <dbReference type="PROSITE" id="PS50846"/>
    </source>
</evidence>
<feature type="region of interest" description="Disordered" evidence="13">
    <location>
        <begin position="520"/>
        <end position="540"/>
    </location>
</feature>
<dbReference type="Gene3D" id="3.30.70.100">
    <property type="match status" value="1"/>
</dbReference>
<comment type="catalytic activity">
    <reaction evidence="10">
        <text>ATP + H2O = ADP + phosphate + H(+)</text>
        <dbReference type="Rhea" id="RHEA:13065"/>
        <dbReference type="ChEBI" id="CHEBI:15377"/>
        <dbReference type="ChEBI" id="CHEBI:15378"/>
        <dbReference type="ChEBI" id="CHEBI:30616"/>
        <dbReference type="ChEBI" id="CHEBI:43474"/>
        <dbReference type="ChEBI" id="CHEBI:456216"/>
    </reaction>
</comment>
<feature type="domain" description="HMA" evidence="14">
    <location>
        <begin position="6"/>
        <end position="70"/>
    </location>
</feature>